<gene>
    <name evidence="12" type="primary">ndh_2</name>
    <name evidence="12" type="ORF">SAE01_45430</name>
</gene>
<keyword evidence="9" id="KW-1133">Transmembrane helix</keyword>
<dbReference type="Gene3D" id="3.50.50.100">
    <property type="match status" value="1"/>
</dbReference>
<name>A0A512BJQ2_9BACT</name>
<evidence type="ECO:0000256" key="7">
    <source>
        <dbReference type="ARBA" id="ARBA00023027"/>
    </source>
</evidence>
<keyword evidence="7" id="KW-0520">NAD</keyword>
<evidence type="ECO:0000256" key="1">
    <source>
        <dbReference type="ARBA" id="ARBA00005272"/>
    </source>
</evidence>
<dbReference type="PRINTS" id="PR00368">
    <property type="entry name" value="FADPNR"/>
</dbReference>
<evidence type="ECO:0000313" key="12">
    <source>
        <dbReference type="EMBL" id="GEO12047.1"/>
    </source>
</evidence>
<keyword evidence="5" id="KW-0809">Transit peptide</keyword>
<evidence type="ECO:0000256" key="3">
    <source>
        <dbReference type="ARBA" id="ARBA00022630"/>
    </source>
</evidence>
<dbReference type="PANTHER" id="PTHR43706">
    <property type="entry name" value="NADH DEHYDROGENASE"/>
    <property type="match status" value="1"/>
</dbReference>
<dbReference type="PANTHER" id="PTHR43706:SF47">
    <property type="entry name" value="EXTERNAL NADH-UBIQUINONE OXIDOREDUCTASE 1, MITOCHONDRIAL-RELATED"/>
    <property type="match status" value="1"/>
</dbReference>
<comment type="catalytic activity">
    <reaction evidence="8">
        <text>a quinone + NADH + H(+) = a quinol + NAD(+)</text>
        <dbReference type="Rhea" id="RHEA:46160"/>
        <dbReference type="ChEBI" id="CHEBI:15378"/>
        <dbReference type="ChEBI" id="CHEBI:24646"/>
        <dbReference type="ChEBI" id="CHEBI:57540"/>
        <dbReference type="ChEBI" id="CHEBI:57945"/>
        <dbReference type="ChEBI" id="CHEBI:132124"/>
        <dbReference type="EC" id="1.6.5.9"/>
    </reaction>
</comment>
<dbReference type="EMBL" id="BJYT01000037">
    <property type="protein sequence ID" value="GEO12047.1"/>
    <property type="molecule type" value="Genomic_DNA"/>
</dbReference>
<dbReference type="SUPFAM" id="SSF51905">
    <property type="entry name" value="FAD/NAD(P)-binding domain"/>
    <property type="match status" value="1"/>
</dbReference>
<dbReference type="GO" id="GO:0050136">
    <property type="term" value="F:NADH dehydrogenase (quinone) (non-electrogenic) activity"/>
    <property type="evidence" value="ECO:0007669"/>
    <property type="project" value="UniProtKB-EC"/>
</dbReference>
<organism evidence="12 13">
    <name type="scientific">Segetibacter aerophilus</name>
    <dbReference type="NCBI Taxonomy" id="670293"/>
    <lineage>
        <taxon>Bacteria</taxon>
        <taxon>Pseudomonadati</taxon>
        <taxon>Bacteroidota</taxon>
        <taxon>Chitinophagia</taxon>
        <taxon>Chitinophagales</taxon>
        <taxon>Chitinophagaceae</taxon>
        <taxon>Segetibacter</taxon>
    </lineage>
</organism>
<keyword evidence="6" id="KW-0560">Oxidoreductase</keyword>
<keyword evidence="9" id="KW-0812">Transmembrane</keyword>
<evidence type="ECO:0000256" key="8">
    <source>
        <dbReference type="ARBA" id="ARBA00047599"/>
    </source>
</evidence>
<evidence type="ECO:0000256" key="2">
    <source>
        <dbReference type="ARBA" id="ARBA00012637"/>
    </source>
</evidence>
<dbReference type="PRINTS" id="PR00411">
    <property type="entry name" value="PNDRDTASEI"/>
</dbReference>
<dbReference type="RefSeq" id="WP_147206174.1">
    <property type="nucleotide sequence ID" value="NZ_BJYT01000037.1"/>
</dbReference>
<accession>A0A512BJQ2</accession>
<feature type="domain" description="External alternative NADH-ubiquinone oxidoreductase-like C-terminal" evidence="11">
    <location>
        <begin position="348"/>
        <end position="405"/>
    </location>
</feature>
<proteinExistence type="inferred from homology"/>
<feature type="transmembrane region" description="Helical" evidence="9">
    <location>
        <begin position="368"/>
        <end position="390"/>
    </location>
</feature>
<sequence>MKVVIIGAGFAGLKLAQSLDNKAGFDVLLIDKFNFHQFQPLFYQVATGGLDASNISFPLRKAFHKSKNVRIRLTKVTGVVPAENKITTEVGDIEYDQLVIATGADTNFFGNEKLVEFAFPMKSTIEALQLRHRLIENFENVVVSDSEEERQKLMTVVIVGGGPTGVELGGAIAEMKKYTLPRDYPEIDFSQMKIFLLEGTGATLGPMSKKSQEQSQKYLEKLGVNVILNTVLKDYDGETVILSNGETIKTATVIWAAGIKGNVPEGIDPSLVVRGNRIKVDRYNKILGMENIYALGDVAYMETPNYPKGHPQVANVAINQAKNLANNLRRIEMKSKADMLEEFEYHDKGSMATVGRNLAVVDIPKPNLHFGGFFAWLIWMFLHLVLILGVKNKLQVFINWIYNYITHDQSLRLIFKVFYRPRTQQKEIQYIKT</sequence>
<evidence type="ECO:0000256" key="9">
    <source>
        <dbReference type="SAM" id="Phobius"/>
    </source>
</evidence>
<comment type="caution">
    <text evidence="12">The sequence shown here is derived from an EMBL/GenBank/DDBJ whole genome shotgun (WGS) entry which is preliminary data.</text>
</comment>
<evidence type="ECO:0000256" key="4">
    <source>
        <dbReference type="ARBA" id="ARBA00022827"/>
    </source>
</evidence>
<keyword evidence="3" id="KW-0285">Flavoprotein</keyword>
<comment type="similarity">
    <text evidence="1">Belongs to the NADH dehydrogenase family.</text>
</comment>
<keyword evidence="13" id="KW-1185">Reference proteome</keyword>
<dbReference type="InterPro" id="IPR054585">
    <property type="entry name" value="NDH2-like_C"/>
</dbReference>
<evidence type="ECO:0000259" key="11">
    <source>
        <dbReference type="Pfam" id="PF22366"/>
    </source>
</evidence>
<dbReference type="EC" id="1.6.5.9" evidence="2"/>
<dbReference type="AlphaFoldDB" id="A0A512BJQ2"/>
<dbReference type="InterPro" id="IPR023753">
    <property type="entry name" value="FAD/NAD-binding_dom"/>
</dbReference>
<dbReference type="InterPro" id="IPR045024">
    <property type="entry name" value="NDH-2"/>
</dbReference>
<dbReference type="Pfam" id="PF22366">
    <property type="entry name" value="NDH2_C"/>
    <property type="match status" value="1"/>
</dbReference>
<protein>
    <recommendedName>
        <fullName evidence="2">NADH:ubiquinone reductase (non-electrogenic)</fullName>
        <ecNumber evidence="2">1.6.5.9</ecNumber>
    </recommendedName>
</protein>
<evidence type="ECO:0000256" key="5">
    <source>
        <dbReference type="ARBA" id="ARBA00022946"/>
    </source>
</evidence>
<evidence type="ECO:0000313" key="13">
    <source>
        <dbReference type="Proteomes" id="UP000321513"/>
    </source>
</evidence>
<reference evidence="12 13" key="1">
    <citation type="submission" date="2019-07" db="EMBL/GenBank/DDBJ databases">
        <title>Whole genome shotgun sequence of Segetibacter aerophilus NBRC 106135.</title>
        <authorList>
            <person name="Hosoyama A."/>
            <person name="Uohara A."/>
            <person name="Ohji S."/>
            <person name="Ichikawa N."/>
        </authorList>
    </citation>
    <scope>NUCLEOTIDE SEQUENCE [LARGE SCALE GENOMIC DNA]</scope>
    <source>
        <strain evidence="12 13">NBRC 106135</strain>
    </source>
</reference>
<dbReference type="InterPro" id="IPR036188">
    <property type="entry name" value="FAD/NAD-bd_sf"/>
</dbReference>
<feature type="domain" description="FAD/NAD(P)-binding" evidence="10">
    <location>
        <begin position="1"/>
        <end position="321"/>
    </location>
</feature>
<dbReference type="Pfam" id="PF07992">
    <property type="entry name" value="Pyr_redox_2"/>
    <property type="match status" value="1"/>
</dbReference>
<dbReference type="OrthoDB" id="9781621at2"/>
<keyword evidence="4" id="KW-0274">FAD</keyword>
<evidence type="ECO:0000259" key="10">
    <source>
        <dbReference type="Pfam" id="PF07992"/>
    </source>
</evidence>
<keyword evidence="9" id="KW-0472">Membrane</keyword>
<evidence type="ECO:0000256" key="6">
    <source>
        <dbReference type="ARBA" id="ARBA00023002"/>
    </source>
</evidence>
<dbReference type="Proteomes" id="UP000321513">
    <property type="component" value="Unassembled WGS sequence"/>
</dbReference>